<comment type="caution">
    <text evidence="2">The sequence shown here is derived from an EMBL/GenBank/DDBJ whole genome shotgun (WGS) entry which is preliminary data.</text>
</comment>
<dbReference type="RefSeq" id="WP_238242523.1">
    <property type="nucleotide sequence ID" value="NZ_BPQP01000006.1"/>
</dbReference>
<proteinExistence type="predicted"/>
<accession>A0ABQ4RTZ7</accession>
<organism evidence="2 3">
    <name type="scientific">Methylobacterium iners</name>
    <dbReference type="NCBI Taxonomy" id="418707"/>
    <lineage>
        <taxon>Bacteria</taxon>
        <taxon>Pseudomonadati</taxon>
        <taxon>Pseudomonadota</taxon>
        <taxon>Alphaproteobacteria</taxon>
        <taxon>Hyphomicrobiales</taxon>
        <taxon>Methylobacteriaceae</taxon>
        <taxon>Methylobacterium</taxon>
    </lineage>
</organism>
<reference evidence="2" key="1">
    <citation type="journal article" date="2021" name="Front. Microbiol.">
        <title>Comprehensive Comparative Genomics and Phenotyping of Methylobacterium Species.</title>
        <authorList>
            <person name="Alessa O."/>
            <person name="Ogura Y."/>
            <person name="Fujitani Y."/>
            <person name="Takami H."/>
            <person name="Hayashi T."/>
            <person name="Sahin N."/>
            <person name="Tani A."/>
        </authorList>
    </citation>
    <scope>NUCLEOTIDE SEQUENCE</scope>
    <source>
        <strain evidence="2">DSM 19015</strain>
    </source>
</reference>
<dbReference type="SUPFAM" id="SSF56219">
    <property type="entry name" value="DNase I-like"/>
    <property type="match status" value="1"/>
</dbReference>
<gene>
    <name evidence="2" type="ORF">OCOJLMKI_0385</name>
</gene>
<dbReference type="Gene3D" id="3.60.10.10">
    <property type="entry name" value="Endonuclease/exonuclease/phosphatase"/>
    <property type="match status" value="1"/>
</dbReference>
<dbReference type="Proteomes" id="UP001055125">
    <property type="component" value="Unassembled WGS sequence"/>
</dbReference>
<dbReference type="InterPro" id="IPR005135">
    <property type="entry name" value="Endo/exonuclease/phosphatase"/>
</dbReference>
<dbReference type="InterPro" id="IPR036691">
    <property type="entry name" value="Endo/exonu/phosph_ase_sf"/>
</dbReference>
<reference evidence="2" key="2">
    <citation type="submission" date="2021-08" db="EMBL/GenBank/DDBJ databases">
        <authorList>
            <person name="Tani A."/>
            <person name="Ola A."/>
            <person name="Ogura Y."/>
            <person name="Katsura K."/>
            <person name="Hayashi T."/>
        </authorList>
    </citation>
    <scope>NUCLEOTIDE SEQUENCE</scope>
    <source>
        <strain evidence="2">DSM 19015</strain>
    </source>
</reference>
<sequence>MLNNSRLSLHASRHLHNVLKRPASLHPECRKIVSWNLLRRIGANVGCLSLLIEREQPDLLLMQEATEDIEGLQAKVGGYYVWSQMPGRIHGLAIWSRTQFVSKPKIIELPSGALYDRISQVVDLGDFGVANVHLSHGQALNRRQLRCIEKSLPARAAVIGDYNLVGPTLLRGFADVGPRLPTHAMAKVVPLRLDRCLVRGLTCQSVSVLPRGASDHRPIVVHLSPTLSHSHPGPKQSKGMATIIGRLRRAVGQAGRASAADRV</sequence>
<keyword evidence="3" id="KW-1185">Reference proteome</keyword>
<name>A0ABQ4RTZ7_9HYPH</name>
<feature type="domain" description="Endonuclease/exonuclease/phosphatase" evidence="1">
    <location>
        <begin position="34"/>
        <end position="216"/>
    </location>
</feature>
<dbReference type="Pfam" id="PF03372">
    <property type="entry name" value="Exo_endo_phos"/>
    <property type="match status" value="1"/>
</dbReference>
<evidence type="ECO:0000313" key="3">
    <source>
        <dbReference type="Proteomes" id="UP001055125"/>
    </source>
</evidence>
<dbReference type="EMBL" id="BPQP01000006">
    <property type="protein sequence ID" value="GJD93194.1"/>
    <property type="molecule type" value="Genomic_DNA"/>
</dbReference>
<protein>
    <recommendedName>
        <fullName evidence="1">Endonuclease/exonuclease/phosphatase domain-containing protein</fullName>
    </recommendedName>
</protein>
<evidence type="ECO:0000313" key="2">
    <source>
        <dbReference type="EMBL" id="GJD93194.1"/>
    </source>
</evidence>
<evidence type="ECO:0000259" key="1">
    <source>
        <dbReference type="Pfam" id="PF03372"/>
    </source>
</evidence>